<dbReference type="OrthoDB" id="414765at2759"/>
<name>A0A812U0N5_9DINO</name>
<feature type="signal peptide" evidence="1">
    <location>
        <begin position="1"/>
        <end position="19"/>
    </location>
</feature>
<reference evidence="3" key="1">
    <citation type="submission" date="2021-02" db="EMBL/GenBank/DDBJ databases">
        <authorList>
            <person name="Dougan E. K."/>
            <person name="Rhodes N."/>
            <person name="Thang M."/>
            <person name="Chan C."/>
        </authorList>
    </citation>
    <scope>NUCLEOTIDE SEQUENCE</scope>
</reference>
<evidence type="ECO:0000313" key="3">
    <source>
        <dbReference type="EMBL" id="CAE7546082.1"/>
    </source>
</evidence>
<protein>
    <recommendedName>
        <fullName evidence="2">Non-reducing end beta-L-arabinofuranosidase-like GH127 catalytic domain-containing protein</fullName>
    </recommendedName>
</protein>
<accession>A0A812U0N5</accession>
<keyword evidence="1" id="KW-0732">Signal</keyword>
<dbReference type="AlphaFoldDB" id="A0A812U0N5"/>
<keyword evidence="4" id="KW-1185">Reference proteome</keyword>
<feature type="chain" id="PRO_5032288092" description="Non-reducing end beta-L-arabinofuranosidase-like GH127 catalytic domain-containing protein" evidence="1">
    <location>
        <begin position="20"/>
        <end position="614"/>
    </location>
</feature>
<dbReference type="InterPro" id="IPR012878">
    <property type="entry name" value="Beta-AFase-like_GH127_cat"/>
</dbReference>
<dbReference type="EMBL" id="CAJNDS010002615">
    <property type="protein sequence ID" value="CAE7546082.1"/>
    <property type="molecule type" value="Genomic_DNA"/>
</dbReference>
<evidence type="ECO:0000256" key="1">
    <source>
        <dbReference type="SAM" id="SignalP"/>
    </source>
</evidence>
<evidence type="ECO:0000313" key="4">
    <source>
        <dbReference type="Proteomes" id="UP000604046"/>
    </source>
</evidence>
<evidence type="ECO:0000259" key="2">
    <source>
        <dbReference type="Pfam" id="PF07944"/>
    </source>
</evidence>
<comment type="caution">
    <text evidence="3">The sequence shown here is derived from an EMBL/GenBank/DDBJ whole genome shotgun (WGS) entry which is preliminary data.</text>
</comment>
<dbReference type="Proteomes" id="UP000604046">
    <property type="component" value="Unassembled WGS sequence"/>
</dbReference>
<feature type="domain" description="Non-reducing end beta-L-arabinofuranosidase-like GH127 catalytic" evidence="2">
    <location>
        <begin position="374"/>
        <end position="530"/>
    </location>
</feature>
<gene>
    <name evidence="3" type="ORF">SNAT2548_LOCUS30643</name>
</gene>
<proteinExistence type="predicted"/>
<sequence>MAWTRFVVLPLVNVVSSTAEVPCAGLPFHCVPGGQPVPCRPASAFNWPAILELLRSDEAAAVLGASPALLSEVLAAADGAAGGAPCDVAAAAEAKTRLATLQAGGTWLAPRQRRGLVPPPLGAVQPGGWLNETLQRSAEGLAGRLFEFYPPVVDSNFVGGRSSYSSLHEDFPYALNGLVALAAAAGQQRVTALCDEAIERLLAASSGGWLGPDDWPSLVEEPEEAMAERFGQLSGSLWARFPALQALVQYGEWRAKVPGDRGCRAFLAAEAFVLELGRRLDEGRLRLVAWSSARWPELLWALQALRRAKGPRALCGAPAPDGLALRRLAWLARLQGYDWHRWFSNETFPKQALSREEFSLYSHGVNNAVALKFAALWSKEMGDATAEASLFAWRQLQQHHGVASGAFGADEHLAGREPHRGTELCVVVESMRSLEEAYAAMPDRPELADGLEVLAFNALPAAVSDDNWAHQYLTQSNAAYAGIESVEGAEDDEGPRMSKTFGNVGLDATVYGLSPNFPCCTVNFAQGWGKFVALGLWLFEDGGRDLGLSETPILLSAAFAPSVIAVPAPVGGQVELSTAYPFNPEAGGVYKGQSICEPLSDFVLEEDHDAELLD</sequence>
<organism evidence="3 4">
    <name type="scientific">Symbiodinium natans</name>
    <dbReference type="NCBI Taxonomy" id="878477"/>
    <lineage>
        <taxon>Eukaryota</taxon>
        <taxon>Sar</taxon>
        <taxon>Alveolata</taxon>
        <taxon>Dinophyceae</taxon>
        <taxon>Suessiales</taxon>
        <taxon>Symbiodiniaceae</taxon>
        <taxon>Symbiodinium</taxon>
    </lineage>
</organism>
<dbReference type="Pfam" id="PF07944">
    <property type="entry name" value="Beta-AFase-like_GH127_cat"/>
    <property type="match status" value="1"/>
</dbReference>